<evidence type="ECO:0000313" key="7">
    <source>
        <dbReference type="Proteomes" id="UP000675881"/>
    </source>
</evidence>
<reference evidence="6" key="1">
    <citation type="submission" date="2021-02" db="EMBL/GenBank/DDBJ databases">
        <authorList>
            <person name="Bekaert M."/>
        </authorList>
    </citation>
    <scope>NUCLEOTIDE SEQUENCE</scope>
    <source>
        <strain evidence="6">IoA-00</strain>
    </source>
</reference>
<dbReference type="PANTHER" id="PTHR20920:SF5">
    <property type="entry name" value="SMB DOMAIN-CONTAINING PROTEIN"/>
    <property type="match status" value="1"/>
</dbReference>
<evidence type="ECO:0000256" key="1">
    <source>
        <dbReference type="ARBA" id="ARBA00022729"/>
    </source>
</evidence>
<dbReference type="InterPro" id="IPR056801">
    <property type="entry name" value="SBSPON_C"/>
</dbReference>
<keyword evidence="2" id="KW-1015">Disulfide bond</keyword>
<dbReference type="InterPro" id="IPR044004">
    <property type="entry name" value="TSP1_spondin_dom"/>
</dbReference>
<feature type="compositionally biased region" description="Basic and acidic residues" evidence="4">
    <location>
        <begin position="139"/>
        <end position="148"/>
    </location>
</feature>
<feature type="signal peptide" evidence="5">
    <location>
        <begin position="1"/>
        <end position="18"/>
    </location>
</feature>
<dbReference type="InterPro" id="IPR036024">
    <property type="entry name" value="Somatomedin_B-like_dom_sf"/>
</dbReference>
<dbReference type="InterPro" id="IPR001212">
    <property type="entry name" value="Somatomedin_B_dom"/>
</dbReference>
<keyword evidence="7" id="KW-1185">Reference proteome</keyword>
<keyword evidence="1 5" id="KW-0732">Signal</keyword>
<dbReference type="AlphaFoldDB" id="A0A7R8CJ10"/>
<dbReference type="InterPro" id="IPR036383">
    <property type="entry name" value="TSP1_rpt_sf"/>
</dbReference>
<dbReference type="PROSITE" id="PS50092">
    <property type="entry name" value="TSP1"/>
    <property type="match status" value="1"/>
</dbReference>
<evidence type="ECO:0000256" key="4">
    <source>
        <dbReference type="SAM" id="MobiDB-lite"/>
    </source>
</evidence>
<proteinExistence type="predicted"/>
<keyword evidence="3" id="KW-0325">Glycoprotein</keyword>
<evidence type="ECO:0000313" key="6">
    <source>
        <dbReference type="EMBL" id="CAF2836537.1"/>
    </source>
</evidence>
<dbReference type="InterPro" id="IPR000884">
    <property type="entry name" value="TSP1_rpt"/>
</dbReference>
<evidence type="ECO:0000256" key="3">
    <source>
        <dbReference type="ARBA" id="ARBA00023180"/>
    </source>
</evidence>
<dbReference type="InterPro" id="IPR039942">
    <property type="entry name" value="SBSPO"/>
</dbReference>
<evidence type="ECO:0000256" key="2">
    <source>
        <dbReference type="ARBA" id="ARBA00023157"/>
    </source>
</evidence>
<dbReference type="SMART" id="SM00209">
    <property type="entry name" value="TSP1"/>
    <property type="match status" value="1"/>
</dbReference>
<dbReference type="PANTHER" id="PTHR20920">
    <property type="entry name" value="RPE-SPONDIN"/>
    <property type="match status" value="1"/>
</dbReference>
<dbReference type="EMBL" id="HG994593">
    <property type="protein sequence ID" value="CAF2836537.1"/>
    <property type="molecule type" value="Genomic_DNA"/>
</dbReference>
<dbReference type="OrthoDB" id="6331525at2759"/>
<accession>A0A7R8CJ10</accession>
<feature type="chain" id="PRO_5043568523" evidence="5">
    <location>
        <begin position="19"/>
        <end position="304"/>
    </location>
</feature>
<dbReference type="Pfam" id="PF19028">
    <property type="entry name" value="TSP1_spondin"/>
    <property type="match status" value="1"/>
</dbReference>
<feature type="region of interest" description="Disordered" evidence="4">
    <location>
        <begin position="136"/>
        <end position="157"/>
    </location>
</feature>
<gene>
    <name evidence="6" type="ORF">LSAA_4610</name>
</gene>
<sequence length="304" mass="34123">MILAYLLLLFIGNQGIEGSCYASGMCCPGRDSSCGVQNDGGKRNETCYCDEGCLETGDCCSDYEEYCDIIVTDCVTSDWSEWSECNQNCGVGVKSRSRVIVQYPSPGGKSCGSLNQNRRCVGQRCSMYQRQYKSPIGETAEKEVREDGYQSDEPQEQTDDRNYCIVFELVKVSKACVKDDDFHGLHQGEIRCALCTDNSRHKSLGDRCRGHGVPSKLTRWRSTIHSRCHGKWKRKHETRDCRKLCPHGADFIFPEDTAKETHISKFIEKVQAIIIEETSQRPIGQIVRDLSASHATVNASVNED</sequence>
<protein>
    <submittedName>
        <fullName evidence="6">(salmon louse) hypothetical protein</fullName>
    </submittedName>
</protein>
<dbReference type="SUPFAM" id="SSF82895">
    <property type="entry name" value="TSP-1 type 1 repeat"/>
    <property type="match status" value="1"/>
</dbReference>
<dbReference type="Gene3D" id="2.20.100.10">
    <property type="entry name" value="Thrombospondin type-1 (TSP1) repeat"/>
    <property type="match status" value="1"/>
</dbReference>
<dbReference type="Proteomes" id="UP000675881">
    <property type="component" value="Chromosome 14"/>
</dbReference>
<dbReference type="Pfam" id="PF25031">
    <property type="entry name" value="SBSPON_C"/>
    <property type="match status" value="1"/>
</dbReference>
<name>A0A7R8CJ10_LEPSM</name>
<dbReference type="SUPFAM" id="SSF90188">
    <property type="entry name" value="Somatomedin B domain"/>
    <property type="match status" value="1"/>
</dbReference>
<evidence type="ECO:0000256" key="5">
    <source>
        <dbReference type="SAM" id="SignalP"/>
    </source>
</evidence>
<dbReference type="PROSITE" id="PS50958">
    <property type="entry name" value="SMB_2"/>
    <property type="match status" value="1"/>
</dbReference>
<dbReference type="PROSITE" id="PS00524">
    <property type="entry name" value="SMB_1"/>
    <property type="match status" value="1"/>
</dbReference>
<organism evidence="6 7">
    <name type="scientific">Lepeophtheirus salmonis</name>
    <name type="common">Salmon louse</name>
    <name type="synonym">Caligus salmonis</name>
    <dbReference type="NCBI Taxonomy" id="72036"/>
    <lineage>
        <taxon>Eukaryota</taxon>
        <taxon>Metazoa</taxon>
        <taxon>Ecdysozoa</taxon>
        <taxon>Arthropoda</taxon>
        <taxon>Crustacea</taxon>
        <taxon>Multicrustacea</taxon>
        <taxon>Hexanauplia</taxon>
        <taxon>Copepoda</taxon>
        <taxon>Siphonostomatoida</taxon>
        <taxon>Caligidae</taxon>
        <taxon>Lepeophtheirus</taxon>
    </lineage>
</organism>